<dbReference type="SMART" id="SM00849">
    <property type="entry name" value="Lactamase_B"/>
    <property type="match status" value="1"/>
</dbReference>
<dbReference type="GO" id="GO:0010181">
    <property type="term" value="F:FMN binding"/>
    <property type="evidence" value="ECO:0007669"/>
    <property type="project" value="InterPro"/>
</dbReference>
<dbReference type="InterPro" id="IPR036866">
    <property type="entry name" value="RibonucZ/Hydroxyglut_hydro"/>
</dbReference>
<dbReference type="InterPro" id="IPR001226">
    <property type="entry name" value="Flavodoxin_CS"/>
</dbReference>
<dbReference type="InterPro" id="IPR001279">
    <property type="entry name" value="Metallo-B-lactamas"/>
</dbReference>
<evidence type="ECO:0000256" key="1">
    <source>
        <dbReference type="ARBA" id="ARBA00007121"/>
    </source>
</evidence>
<dbReference type="InterPro" id="IPR029039">
    <property type="entry name" value="Flavoprotein-like_sf"/>
</dbReference>
<dbReference type="GO" id="GO:0016651">
    <property type="term" value="F:oxidoreductase activity, acting on NAD(P)H"/>
    <property type="evidence" value="ECO:0007669"/>
    <property type="project" value="UniProtKB-ARBA"/>
</dbReference>
<dbReference type="Pfam" id="PF19583">
    <property type="entry name" value="ODP"/>
    <property type="match status" value="1"/>
</dbReference>
<dbReference type="Gene3D" id="3.40.50.360">
    <property type="match status" value="1"/>
</dbReference>
<dbReference type="Pfam" id="PF00258">
    <property type="entry name" value="Flavodoxin_1"/>
    <property type="match status" value="1"/>
</dbReference>
<comment type="caution">
    <text evidence="3">The sequence shown here is derived from an EMBL/GenBank/DDBJ whole genome shotgun (WGS) entry which is preliminary data.</text>
</comment>
<name>A0A424YGG8_9FIRM</name>
<feature type="domain" description="Flavodoxin-like" evidence="2">
    <location>
        <begin position="249"/>
        <end position="386"/>
    </location>
</feature>
<dbReference type="PROSITE" id="PS50902">
    <property type="entry name" value="FLAVODOXIN_LIKE"/>
    <property type="match status" value="1"/>
</dbReference>
<protein>
    <submittedName>
        <fullName evidence="3">FprA family A-type flavoprotein</fullName>
    </submittedName>
</protein>
<dbReference type="InterPro" id="IPR016440">
    <property type="entry name" value="Rubredoxin-O_OxRdtase"/>
</dbReference>
<dbReference type="GO" id="GO:0009055">
    <property type="term" value="F:electron transfer activity"/>
    <property type="evidence" value="ECO:0007669"/>
    <property type="project" value="InterPro"/>
</dbReference>
<dbReference type="EMBL" id="QZAA01000088">
    <property type="protein sequence ID" value="RQD77049.1"/>
    <property type="molecule type" value="Genomic_DNA"/>
</dbReference>
<evidence type="ECO:0000313" key="3">
    <source>
        <dbReference type="EMBL" id="RQD77049.1"/>
    </source>
</evidence>
<dbReference type="CDD" id="cd07709">
    <property type="entry name" value="flavodiiron_proteins_MBL-fold"/>
    <property type="match status" value="1"/>
</dbReference>
<dbReference type="Gene3D" id="3.60.15.10">
    <property type="entry name" value="Ribonuclease Z/Hydroxyacylglutathione hydrolase-like"/>
    <property type="match status" value="1"/>
</dbReference>
<dbReference type="AlphaFoldDB" id="A0A424YGG8"/>
<dbReference type="PANTHER" id="PTHR43717">
    <property type="entry name" value="ANAEROBIC NITRIC OXIDE REDUCTASE FLAVORUBREDOXIN"/>
    <property type="match status" value="1"/>
</dbReference>
<accession>A0A424YGG8</accession>
<evidence type="ECO:0000259" key="2">
    <source>
        <dbReference type="PROSITE" id="PS50902"/>
    </source>
</evidence>
<dbReference type="InterPro" id="IPR045761">
    <property type="entry name" value="ODP_dom"/>
</dbReference>
<dbReference type="GO" id="GO:0046872">
    <property type="term" value="F:metal ion binding"/>
    <property type="evidence" value="ECO:0007669"/>
    <property type="project" value="InterPro"/>
</dbReference>
<dbReference type="PANTHER" id="PTHR43717:SF1">
    <property type="entry name" value="ANAEROBIC NITRIC OXIDE REDUCTASE FLAVORUBREDOXIN"/>
    <property type="match status" value="1"/>
</dbReference>
<sequence length="386" mass="44286">MKPIRLREQVYWVGGIDWNLRDFHGYLTQKGTTYNAYLVIDEKITLIDTVKEYLCQELIERISSLVDPSKIDYIITNHVEMDHSGSLPEIIKLAPQATIFASPQGEKGLKAHYKKDWNIKKVKSGETLNLGKRNLHFLQTPLVHWPDNMVSYMPEEKILFSNDAFGQHIASSERFDDQYPLDIILEEAQKYYANIVFPYGKQVKKALESASQLEIEMIAPSHGLIWRKNLPSILEEYKKWSDNETDEKAVVVFDTMWGSTGKIARAIQKAFENREIKVVMKNLKYNHISDIMTEVITSRYICVGSPTLNNGILPSVSSFLTYMKGLSPKKRKGLAFGSYGWSGESVGVIEEVLRDCGFDLFEQVRLQYIPDDSNLNEIEEKIKESI</sequence>
<dbReference type="SUPFAM" id="SSF56281">
    <property type="entry name" value="Metallo-hydrolase/oxidoreductase"/>
    <property type="match status" value="1"/>
</dbReference>
<dbReference type="InterPro" id="IPR008254">
    <property type="entry name" value="Flavodoxin/NO_synth"/>
</dbReference>
<dbReference type="Proteomes" id="UP000285138">
    <property type="component" value="Unassembled WGS sequence"/>
</dbReference>
<organism evidence="3 4">
    <name type="scientific">Candidatus Syntrophonatronum acetioxidans</name>
    <dbReference type="NCBI Taxonomy" id="1795816"/>
    <lineage>
        <taxon>Bacteria</taxon>
        <taxon>Bacillati</taxon>
        <taxon>Bacillota</taxon>
        <taxon>Clostridia</taxon>
        <taxon>Eubacteriales</taxon>
        <taxon>Syntrophomonadaceae</taxon>
        <taxon>Candidatus Syntrophonatronum</taxon>
    </lineage>
</organism>
<evidence type="ECO:0000313" key="4">
    <source>
        <dbReference type="Proteomes" id="UP000285138"/>
    </source>
</evidence>
<proteinExistence type="inferred from homology"/>
<reference evidence="3 4" key="1">
    <citation type="submission" date="2018-08" db="EMBL/GenBank/DDBJ databases">
        <title>The metabolism and importance of syntrophic acetate oxidation coupled to methane or sulfide production in haloalkaline environments.</title>
        <authorList>
            <person name="Timmers P.H.A."/>
            <person name="Vavourakis C.D."/>
            <person name="Sorokin D.Y."/>
            <person name="Sinninghe Damste J.S."/>
            <person name="Muyzer G."/>
            <person name="Stams A.J.M."/>
            <person name="Plugge C.M."/>
        </authorList>
    </citation>
    <scope>NUCLEOTIDE SEQUENCE [LARGE SCALE GENOMIC DNA]</scope>
    <source>
        <strain evidence="3">MSAO_Bac1</strain>
    </source>
</reference>
<comment type="similarity">
    <text evidence="1">In the N-terminal section; belongs to the zinc metallo-hydrolase group 3 family.</text>
</comment>
<gene>
    <name evidence="3" type="ORF">D5R97_03160</name>
</gene>
<dbReference type="PIRSF" id="PIRSF005243">
    <property type="entry name" value="ROO"/>
    <property type="match status" value="1"/>
</dbReference>
<dbReference type="PROSITE" id="PS00201">
    <property type="entry name" value="FLAVODOXIN"/>
    <property type="match status" value="1"/>
</dbReference>
<dbReference type="SUPFAM" id="SSF52218">
    <property type="entry name" value="Flavoproteins"/>
    <property type="match status" value="1"/>
</dbReference>